<dbReference type="Gene3D" id="3.40.50.720">
    <property type="entry name" value="NAD(P)-binding Rossmann-like Domain"/>
    <property type="match status" value="1"/>
</dbReference>
<comment type="caution">
    <text evidence="2">The sequence shown here is derived from an EMBL/GenBank/DDBJ whole genome shotgun (WGS) entry which is preliminary data.</text>
</comment>
<dbReference type="GO" id="GO:0016491">
    <property type="term" value="F:oxidoreductase activity"/>
    <property type="evidence" value="ECO:0007669"/>
    <property type="project" value="UniProtKB-KW"/>
</dbReference>
<organism evidence="2 3">
    <name type="scientific">Amycolatopsis keratiniphila subsp. keratiniphila</name>
    <dbReference type="NCBI Taxonomy" id="227715"/>
    <lineage>
        <taxon>Bacteria</taxon>
        <taxon>Bacillati</taxon>
        <taxon>Actinomycetota</taxon>
        <taxon>Actinomycetes</taxon>
        <taxon>Pseudonocardiales</taxon>
        <taxon>Pseudonocardiaceae</taxon>
        <taxon>Amycolatopsis</taxon>
        <taxon>Amycolatopsis japonica group</taxon>
    </lineage>
</organism>
<reference evidence="2 3" key="1">
    <citation type="submission" date="2016-12" db="EMBL/GenBank/DDBJ databases">
        <title>Amycolatopsis keratiniphila subsp. keratiniphila genome sequencing and assembly.</title>
        <authorList>
            <person name="Mayilraj S."/>
            <person name="Kaur N."/>
        </authorList>
    </citation>
    <scope>NUCLEOTIDE SEQUENCE [LARGE SCALE GENOMIC DNA]</scope>
    <source>
        <strain evidence="2 3">DSM 44409</strain>
    </source>
</reference>
<sequence>MDGKTVLVTGSTGGIGKESARRLASLGARVILVGRDKARAEAAAKELRRSSGHTKVDAITADLSRLRDVRELAEEVAGRVDRLDVLINNAGAARARRELTEDGIETAFAVNVVAPFSLTHGLLPALKRSEAARVVNITGGIPRGRIDLDNLQGEKSYVGLSFYNQTKLAQMAMSHTFAKRLEGTGVTLNVAYPGHAHTSMNKDLGADAYPPPARPIVPLLRLLMPVFYGHRAVRKATRSSVHLASSPEVREVTGAYFSSKAVRVPWPEAVQDETTRGVIWDLCEKVCGDRL</sequence>
<dbReference type="SUPFAM" id="SSF51735">
    <property type="entry name" value="NAD(P)-binding Rossmann-fold domains"/>
    <property type="match status" value="1"/>
</dbReference>
<accession>A0A1W2LXW0</accession>
<evidence type="ECO:0000313" key="3">
    <source>
        <dbReference type="Proteomes" id="UP000076660"/>
    </source>
</evidence>
<name>A0A1W2LXW0_9PSEU</name>
<protein>
    <submittedName>
        <fullName evidence="2">Short-chain dehydrogenase</fullName>
    </submittedName>
</protein>
<evidence type="ECO:0000256" key="1">
    <source>
        <dbReference type="ARBA" id="ARBA00023002"/>
    </source>
</evidence>
<dbReference type="Pfam" id="PF00106">
    <property type="entry name" value="adh_short"/>
    <property type="match status" value="1"/>
</dbReference>
<gene>
    <name evidence="2" type="ORF">AVR91_0212420</name>
</gene>
<dbReference type="AlphaFoldDB" id="A0A1W2LXW0"/>
<dbReference type="EMBL" id="LQMT02000012">
    <property type="protein sequence ID" value="ONF71737.1"/>
    <property type="molecule type" value="Genomic_DNA"/>
</dbReference>
<keyword evidence="1" id="KW-0560">Oxidoreductase</keyword>
<dbReference type="PANTHER" id="PTHR43157:SF31">
    <property type="entry name" value="PHOSPHATIDYLINOSITOL-GLYCAN BIOSYNTHESIS CLASS F PROTEIN"/>
    <property type="match status" value="1"/>
</dbReference>
<dbReference type="Proteomes" id="UP000076660">
    <property type="component" value="Unassembled WGS sequence"/>
</dbReference>
<dbReference type="InterPro" id="IPR036291">
    <property type="entry name" value="NAD(P)-bd_dom_sf"/>
</dbReference>
<dbReference type="InterPro" id="IPR002347">
    <property type="entry name" value="SDR_fam"/>
</dbReference>
<dbReference type="PANTHER" id="PTHR43157">
    <property type="entry name" value="PHOSPHATIDYLINOSITOL-GLYCAN BIOSYNTHESIS CLASS F PROTEIN-RELATED"/>
    <property type="match status" value="1"/>
</dbReference>
<evidence type="ECO:0000313" key="2">
    <source>
        <dbReference type="EMBL" id="ONF71737.1"/>
    </source>
</evidence>
<dbReference type="PRINTS" id="PR00081">
    <property type="entry name" value="GDHRDH"/>
</dbReference>
<proteinExistence type="predicted"/>